<name>A0ABY2ID95_9MICO</name>
<dbReference type="InterPro" id="IPR009752">
    <property type="entry name" value="Phage_Mu_GpJ"/>
</dbReference>
<proteinExistence type="predicted"/>
<evidence type="ECO:0000313" key="1">
    <source>
        <dbReference type="EMBL" id="TFB85847.1"/>
    </source>
</evidence>
<evidence type="ECO:0000313" key="2">
    <source>
        <dbReference type="Proteomes" id="UP000297608"/>
    </source>
</evidence>
<dbReference type="Pfam" id="PF07030">
    <property type="entry name" value="Phage_Mu_Gp36"/>
    <property type="match status" value="1"/>
</dbReference>
<keyword evidence="2" id="KW-1185">Reference proteome</keyword>
<gene>
    <name evidence="1" type="ORF">E3O44_12660</name>
</gene>
<accession>A0ABY2ID95</accession>
<dbReference type="Proteomes" id="UP000297608">
    <property type="component" value="Unassembled WGS sequence"/>
</dbReference>
<comment type="caution">
    <text evidence="1">The sequence shown here is derived from an EMBL/GenBank/DDBJ whole genome shotgun (WGS) entry which is preliminary data.</text>
</comment>
<organism evidence="1 2">
    <name type="scientific">Cryobacterium algoricola</name>
    <dbReference type="NCBI Taxonomy" id="1259183"/>
    <lineage>
        <taxon>Bacteria</taxon>
        <taxon>Bacillati</taxon>
        <taxon>Actinomycetota</taxon>
        <taxon>Actinomycetes</taxon>
        <taxon>Micrococcales</taxon>
        <taxon>Microbacteriaceae</taxon>
        <taxon>Cryobacterium</taxon>
    </lineage>
</organism>
<dbReference type="EMBL" id="SOFG01000016">
    <property type="protein sequence ID" value="TFB85847.1"/>
    <property type="molecule type" value="Genomic_DNA"/>
</dbReference>
<reference evidence="1 2" key="1">
    <citation type="submission" date="2019-03" db="EMBL/GenBank/DDBJ databases">
        <title>Genomics of glacier-inhabiting Cryobacterium strains.</title>
        <authorList>
            <person name="Liu Q."/>
            <person name="Xin Y.-H."/>
        </authorList>
    </citation>
    <scope>NUCLEOTIDE SEQUENCE [LARGE SCALE GENOMIC DNA]</scope>
    <source>
        <strain evidence="1 2">MDB2-B</strain>
    </source>
</reference>
<protein>
    <submittedName>
        <fullName evidence="1">DUF1320 domain-containing protein</fullName>
    </submittedName>
</protein>
<sequence length="146" mass="16152">MEASRDSDLVRRPMTTINYATIEDIRMKAGFEKATNLADRHVQAARREAQAEIDAALGTRYTVPFVLVPEKIRTLTIKLAAYSLKYDAYGDVGSQKALEALRLQLQALVNGDTAITDDAGINLSTYEGVTSYFGEEPRAFTIGQKF</sequence>